<evidence type="ECO:0000313" key="9">
    <source>
        <dbReference type="Proteomes" id="UP000534426"/>
    </source>
</evidence>
<feature type="region of interest" description="Disordered" evidence="6">
    <location>
        <begin position="127"/>
        <end position="372"/>
    </location>
</feature>
<feature type="non-terminal residue" evidence="8">
    <location>
        <position position="1"/>
    </location>
</feature>
<keyword evidence="4" id="KW-0963">Cytoplasm</keyword>
<accession>A0A7K4L572</accession>
<dbReference type="InterPro" id="IPR026752">
    <property type="entry name" value="Cavin_fam"/>
</dbReference>
<dbReference type="Pfam" id="PF15237">
    <property type="entry name" value="PTRF_SDPR"/>
    <property type="match status" value="1"/>
</dbReference>
<dbReference type="GO" id="GO:0005901">
    <property type="term" value="C:caveola"/>
    <property type="evidence" value="ECO:0007669"/>
    <property type="project" value="UniProtKB-SubCell"/>
</dbReference>
<feature type="compositionally biased region" description="Basic and acidic residues" evidence="6">
    <location>
        <begin position="137"/>
        <end position="154"/>
    </location>
</feature>
<dbReference type="Proteomes" id="UP000534426">
    <property type="component" value="Unassembled WGS sequence"/>
</dbReference>
<evidence type="ECO:0000313" key="8">
    <source>
        <dbReference type="EMBL" id="NWI99825.1"/>
    </source>
</evidence>
<comment type="caution">
    <text evidence="8">The sequence shown here is derived from an EMBL/GenBank/DDBJ whole genome shotgun (WGS) entry which is preliminary data.</text>
</comment>
<evidence type="ECO:0000256" key="1">
    <source>
        <dbReference type="ARBA" id="ARBA00004345"/>
    </source>
</evidence>
<organism evidence="8 9">
    <name type="scientific">Crypturellus undulatus</name>
    <dbReference type="NCBI Taxonomy" id="48396"/>
    <lineage>
        <taxon>Eukaryota</taxon>
        <taxon>Metazoa</taxon>
        <taxon>Chordata</taxon>
        <taxon>Craniata</taxon>
        <taxon>Vertebrata</taxon>
        <taxon>Euteleostomi</taxon>
        <taxon>Archelosauria</taxon>
        <taxon>Archosauria</taxon>
        <taxon>Dinosauria</taxon>
        <taxon>Saurischia</taxon>
        <taxon>Theropoda</taxon>
        <taxon>Coelurosauria</taxon>
        <taxon>Aves</taxon>
        <taxon>Palaeognathae</taxon>
        <taxon>Tinamiformes</taxon>
        <taxon>Tinamidae</taxon>
        <taxon>Crypturellus</taxon>
    </lineage>
</organism>
<feature type="compositionally biased region" description="Basic and acidic residues" evidence="6">
    <location>
        <begin position="297"/>
        <end position="320"/>
    </location>
</feature>
<keyword evidence="9" id="KW-1185">Reference proteome</keyword>
<feature type="chain" id="PRO_5029447553" evidence="7">
    <location>
        <begin position="28"/>
        <end position="372"/>
    </location>
</feature>
<feature type="signal peptide" evidence="7">
    <location>
        <begin position="1"/>
        <end position="27"/>
    </location>
</feature>
<feature type="compositionally biased region" description="Basic and acidic residues" evidence="6">
    <location>
        <begin position="176"/>
        <end position="199"/>
    </location>
</feature>
<dbReference type="AlphaFoldDB" id="A0A7K4L572"/>
<dbReference type="GO" id="GO:0005080">
    <property type="term" value="F:protein kinase C binding"/>
    <property type="evidence" value="ECO:0007669"/>
    <property type="project" value="TreeGrafter"/>
</dbReference>
<dbReference type="EMBL" id="VWPW01003737">
    <property type="protein sequence ID" value="NWI99825.1"/>
    <property type="molecule type" value="Genomic_DNA"/>
</dbReference>
<evidence type="ECO:0000256" key="5">
    <source>
        <dbReference type="ARBA" id="ARBA00023136"/>
    </source>
</evidence>
<comment type="subcellular location">
    <subcellularLocation>
        <location evidence="2">Cytoplasm</location>
    </subcellularLocation>
    <subcellularLocation>
        <location evidence="1">Membrane</location>
        <location evidence="1">Caveola</location>
    </subcellularLocation>
</comment>
<gene>
    <name evidence="8" type="primary">Cavin2</name>
    <name evidence="8" type="ORF">CRYUND_R05745</name>
</gene>
<keyword evidence="5" id="KW-0472">Membrane</keyword>
<comment type="similarity">
    <text evidence="3">Belongs to the CAVIN family.</text>
</comment>
<sequence>AAAGGSGAVSAVTVLALLEKLVSMLEALEGQQRHMEQRQRGLEGAVRGIQGDLGRLCRSHGATGAAVEKLLEKSRKVCAHTRAVRERLERQCAQVRRLEQHHAQLLRRDRFKVLIFQEENEIPASVFSKEPVPGVTEGKEEPVDENKSLEETLRTVELSSDDEAAPDEGDGEDSAEEKVEASRAEKIKRSGLKKVDSLKKAFSRQNIERKMNKIGTKIVSPERREKIRKSLTGHHQKGSSSKGSKAAPVALNAKAGQEGEGPEERPAESAGTEQAEEEEISLSETRSDATPTASLSEESKAVADALEKEARMEGKGRIDSSIELSIVEDDEEYGMPPEVSSHRASEERNEPVRGEMEESDEETTPAAVLRID</sequence>
<dbReference type="PANTHER" id="PTHR15240:SF1">
    <property type="entry name" value="CAVEOLAE-ASSOCIATED PROTEIN 2"/>
    <property type="match status" value="1"/>
</dbReference>
<feature type="compositionally biased region" description="Acidic residues" evidence="6">
    <location>
        <begin position="159"/>
        <end position="175"/>
    </location>
</feature>
<protein>
    <submittedName>
        <fullName evidence="8">CAVN2 protein</fullName>
    </submittedName>
</protein>
<feature type="compositionally biased region" description="Basic and acidic residues" evidence="6">
    <location>
        <begin position="340"/>
        <end position="356"/>
    </location>
</feature>
<keyword evidence="7" id="KW-0732">Signal</keyword>
<evidence type="ECO:0000256" key="2">
    <source>
        <dbReference type="ARBA" id="ARBA00004496"/>
    </source>
</evidence>
<evidence type="ECO:0000256" key="3">
    <source>
        <dbReference type="ARBA" id="ARBA00008836"/>
    </source>
</evidence>
<dbReference type="GO" id="GO:0005737">
    <property type="term" value="C:cytoplasm"/>
    <property type="evidence" value="ECO:0007669"/>
    <property type="project" value="UniProtKB-SubCell"/>
</dbReference>
<evidence type="ECO:0000256" key="6">
    <source>
        <dbReference type="SAM" id="MobiDB-lite"/>
    </source>
</evidence>
<reference evidence="8 9" key="1">
    <citation type="submission" date="2019-09" db="EMBL/GenBank/DDBJ databases">
        <title>Bird 10,000 Genomes (B10K) Project - Family phase.</title>
        <authorList>
            <person name="Zhang G."/>
        </authorList>
    </citation>
    <scope>NUCLEOTIDE SEQUENCE [LARGE SCALE GENOMIC DNA]</scope>
    <source>
        <strain evidence="8">B10K-MSB-37135</strain>
        <tissue evidence="8">Heart</tissue>
    </source>
</reference>
<dbReference type="PANTHER" id="PTHR15240">
    <property type="entry name" value="CAVIN"/>
    <property type="match status" value="1"/>
</dbReference>
<name>A0A7K4L572_9AVES</name>
<evidence type="ECO:0000256" key="4">
    <source>
        <dbReference type="ARBA" id="ARBA00022490"/>
    </source>
</evidence>
<feature type="non-terminal residue" evidence="8">
    <location>
        <position position="372"/>
    </location>
</feature>
<proteinExistence type="inferred from homology"/>
<feature type="compositionally biased region" description="Basic residues" evidence="6">
    <location>
        <begin position="226"/>
        <end position="237"/>
    </location>
</feature>
<evidence type="ECO:0000256" key="7">
    <source>
        <dbReference type="SAM" id="SignalP"/>
    </source>
</evidence>